<dbReference type="Gene3D" id="1.10.260.40">
    <property type="entry name" value="lambda repressor-like DNA-binding domains"/>
    <property type="match status" value="1"/>
</dbReference>
<dbReference type="Pfam" id="PF01381">
    <property type="entry name" value="HTH_3"/>
    <property type="match status" value="1"/>
</dbReference>
<dbReference type="InterPro" id="IPR010982">
    <property type="entry name" value="Lambda_DNA-bd_dom_sf"/>
</dbReference>
<comment type="caution">
    <text evidence="2">The sequence shown here is derived from an EMBL/GenBank/DDBJ whole genome shotgun (WGS) entry which is preliminary data.</text>
</comment>
<evidence type="ECO:0000313" key="3">
    <source>
        <dbReference type="Proteomes" id="UP001065593"/>
    </source>
</evidence>
<accession>A0ABQ5NK21</accession>
<sequence>MNINDRVRMIRNHLNMTQTDFGEKVAITQNHLSGVEVGRREVSERLLKLICNEFNVNEEWLRTGEGEMFLKLSDEHEIGKLLATITKRDDEMLQNAMKNLTELSMDDLKIVNRIVESLLEKEKMERLK</sequence>
<evidence type="ECO:0000313" key="2">
    <source>
        <dbReference type="EMBL" id="GLC88652.1"/>
    </source>
</evidence>
<dbReference type="EMBL" id="BRZA01000002">
    <property type="protein sequence ID" value="GLC88652.1"/>
    <property type="molecule type" value="Genomic_DNA"/>
</dbReference>
<dbReference type="Proteomes" id="UP001065593">
    <property type="component" value="Unassembled WGS sequence"/>
</dbReference>
<dbReference type="PROSITE" id="PS50943">
    <property type="entry name" value="HTH_CROC1"/>
    <property type="match status" value="1"/>
</dbReference>
<name>A0ABQ5NK21_9BACI</name>
<dbReference type="SMART" id="SM00530">
    <property type="entry name" value="HTH_XRE"/>
    <property type="match status" value="1"/>
</dbReference>
<gene>
    <name evidence="2" type="ORF">LYSBPC_17790</name>
</gene>
<evidence type="ECO:0000259" key="1">
    <source>
        <dbReference type="PROSITE" id="PS50943"/>
    </source>
</evidence>
<reference evidence="2" key="1">
    <citation type="submission" date="2022-08" db="EMBL/GenBank/DDBJ databases">
        <title>Draft genome sequence of Lysinibacillus sp. strain KH24.</title>
        <authorList>
            <person name="Kanbe H."/>
            <person name="Itoh H."/>
        </authorList>
    </citation>
    <scope>NUCLEOTIDE SEQUENCE</scope>
    <source>
        <strain evidence="2">KH24</strain>
    </source>
</reference>
<protein>
    <recommendedName>
        <fullName evidence="1">HTH cro/C1-type domain-containing protein</fullName>
    </recommendedName>
</protein>
<keyword evidence="3" id="KW-1185">Reference proteome</keyword>
<proteinExistence type="predicted"/>
<dbReference type="InterPro" id="IPR001387">
    <property type="entry name" value="Cro/C1-type_HTH"/>
</dbReference>
<dbReference type="CDD" id="cd00093">
    <property type="entry name" value="HTH_XRE"/>
    <property type="match status" value="1"/>
</dbReference>
<feature type="domain" description="HTH cro/C1-type" evidence="1">
    <location>
        <begin position="7"/>
        <end position="61"/>
    </location>
</feature>
<dbReference type="RefSeq" id="WP_264988413.1">
    <property type="nucleotide sequence ID" value="NZ_BRZA01000002.1"/>
</dbReference>
<organism evidence="2 3">
    <name type="scientific">Lysinibacillus piscis</name>
    <dbReference type="NCBI Taxonomy" id="2518931"/>
    <lineage>
        <taxon>Bacteria</taxon>
        <taxon>Bacillati</taxon>
        <taxon>Bacillota</taxon>
        <taxon>Bacilli</taxon>
        <taxon>Bacillales</taxon>
        <taxon>Bacillaceae</taxon>
        <taxon>Lysinibacillus</taxon>
    </lineage>
</organism>
<dbReference type="SUPFAM" id="SSF47413">
    <property type="entry name" value="lambda repressor-like DNA-binding domains"/>
    <property type="match status" value="1"/>
</dbReference>